<dbReference type="Proteomes" id="UP001057402">
    <property type="component" value="Chromosome 6"/>
</dbReference>
<gene>
    <name evidence="1" type="ORF">MLD38_022617</name>
</gene>
<dbReference type="EMBL" id="CM042885">
    <property type="protein sequence ID" value="KAI4366792.1"/>
    <property type="molecule type" value="Genomic_DNA"/>
</dbReference>
<evidence type="ECO:0000313" key="2">
    <source>
        <dbReference type="Proteomes" id="UP001057402"/>
    </source>
</evidence>
<comment type="caution">
    <text evidence="1">The sequence shown here is derived from an EMBL/GenBank/DDBJ whole genome shotgun (WGS) entry which is preliminary data.</text>
</comment>
<sequence length="199" mass="22598">MSKSVFFAPLDVSRSTNELLVQSFQTHKHPTEPFEERWRSSSSEGVVAKKTEGRVPCLDPVAPAFSSRLRLLLLRQRRARVLAKQVALDLNEDETLFIRNCVDEESRFSVQVGCGAKLPSQENFEDHYNARHMASCSVCSRVYPTSRLLSIHISEAHDSSFQAKVARGYSMLLQMNPLFVNKDSTLVTCSFLFHFILRS</sequence>
<keyword evidence="2" id="KW-1185">Reference proteome</keyword>
<organism evidence="1 2">
    <name type="scientific">Melastoma candidum</name>
    <dbReference type="NCBI Taxonomy" id="119954"/>
    <lineage>
        <taxon>Eukaryota</taxon>
        <taxon>Viridiplantae</taxon>
        <taxon>Streptophyta</taxon>
        <taxon>Embryophyta</taxon>
        <taxon>Tracheophyta</taxon>
        <taxon>Spermatophyta</taxon>
        <taxon>Magnoliopsida</taxon>
        <taxon>eudicotyledons</taxon>
        <taxon>Gunneridae</taxon>
        <taxon>Pentapetalae</taxon>
        <taxon>rosids</taxon>
        <taxon>malvids</taxon>
        <taxon>Myrtales</taxon>
        <taxon>Melastomataceae</taxon>
        <taxon>Melastomatoideae</taxon>
        <taxon>Melastomateae</taxon>
        <taxon>Melastoma</taxon>
    </lineage>
</organism>
<reference evidence="2" key="1">
    <citation type="journal article" date="2023" name="Front. Plant Sci.">
        <title>Chromosomal-level genome assembly of Melastoma candidum provides insights into trichome evolution.</title>
        <authorList>
            <person name="Zhong Y."/>
            <person name="Wu W."/>
            <person name="Sun C."/>
            <person name="Zou P."/>
            <person name="Liu Y."/>
            <person name="Dai S."/>
            <person name="Zhou R."/>
        </authorList>
    </citation>
    <scope>NUCLEOTIDE SEQUENCE [LARGE SCALE GENOMIC DNA]</scope>
</reference>
<name>A0ACB9QLP7_9MYRT</name>
<accession>A0ACB9QLP7</accession>
<evidence type="ECO:0000313" key="1">
    <source>
        <dbReference type="EMBL" id="KAI4366792.1"/>
    </source>
</evidence>
<proteinExistence type="predicted"/>
<protein>
    <submittedName>
        <fullName evidence="1">Uncharacterized protein</fullName>
    </submittedName>
</protein>